<evidence type="ECO:0000256" key="1">
    <source>
        <dbReference type="SAM" id="Phobius"/>
    </source>
</evidence>
<sequence>MENWEEATWALVAASVSAVATVLTALVAIWSLSESRKDSRERTRPIVTAWLTPGPTFVHGVLYLVIGNYGQTAARNLRVEFNPELPVEGAKADGRGTKAATSISTRYSELLEVLAPRQRLVNPVRHFVDGKNTYVDAFPEVLEVKLAYADGSRRLSWKMWRGFREDRVYEDVFTLRLNAHDWETRINPGNSMKWEKRMPDALETIGWELWEKSY</sequence>
<comment type="caution">
    <text evidence="2">The sequence shown here is derived from an EMBL/GenBank/DDBJ whole genome shotgun (WGS) entry which is preliminary data.</text>
</comment>
<name>A0ABP9G0A2_9MICC</name>
<evidence type="ECO:0000313" key="3">
    <source>
        <dbReference type="Proteomes" id="UP001500368"/>
    </source>
</evidence>
<keyword evidence="3" id="KW-1185">Reference proteome</keyword>
<feature type="transmembrane region" description="Helical" evidence="1">
    <location>
        <begin position="12"/>
        <end position="32"/>
    </location>
</feature>
<accession>A0ABP9G0A2</accession>
<proteinExistence type="predicted"/>
<keyword evidence="1" id="KW-1133">Transmembrane helix</keyword>
<evidence type="ECO:0000313" key="2">
    <source>
        <dbReference type="EMBL" id="GAA4923024.1"/>
    </source>
</evidence>
<dbReference type="Proteomes" id="UP001500368">
    <property type="component" value="Unassembled WGS sequence"/>
</dbReference>
<dbReference type="RefSeq" id="WP_345477875.1">
    <property type="nucleotide sequence ID" value="NZ_BAABLW010000007.1"/>
</dbReference>
<keyword evidence="1" id="KW-0472">Membrane</keyword>
<protein>
    <submittedName>
        <fullName evidence="2">Uncharacterized protein</fullName>
    </submittedName>
</protein>
<reference evidence="3" key="1">
    <citation type="journal article" date="2019" name="Int. J. Syst. Evol. Microbiol.">
        <title>The Global Catalogue of Microorganisms (GCM) 10K type strain sequencing project: providing services to taxonomists for standard genome sequencing and annotation.</title>
        <authorList>
            <consortium name="The Broad Institute Genomics Platform"/>
            <consortium name="The Broad Institute Genome Sequencing Center for Infectious Disease"/>
            <person name="Wu L."/>
            <person name="Ma J."/>
        </authorList>
    </citation>
    <scope>NUCLEOTIDE SEQUENCE [LARGE SCALE GENOMIC DNA]</scope>
    <source>
        <strain evidence="3">JCM 19129</strain>
    </source>
</reference>
<organism evidence="2 3">
    <name type="scientific">Nesterenkonia rhizosphaerae</name>
    <dbReference type="NCBI Taxonomy" id="1348272"/>
    <lineage>
        <taxon>Bacteria</taxon>
        <taxon>Bacillati</taxon>
        <taxon>Actinomycetota</taxon>
        <taxon>Actinomycetes</taxon>
        <taxon>Micrococcales</taxon>
        <taxon>Micrococcaceae</taxon>
        <taxon>Nesterenkonia</taxon>
    </lineage>
</organism>
<keyword evidence="1" id="KW-0812">Transmembrane</keyword>
<dbReference type="EMBL" id="BAABLW010000007">
    <property type="protein sequence ID" value="GAA4923024.1"/>
    <property type="molecule type" value="Genomic_DNA"/>
</dbReference>
<gene>
    <name evidence="2" type="ORF">GCM10025790_20070</name>
</gene>